<dbReference type="GO" id="GO:0043332">
    <property type="term" value="C:mating projection tip"/>
    <property type="evidence" value="ECO:0007669"/>
    <property type="project" value="TreeGrafter"/>
</dbReference>
<protein>
    <submittedName>
        <fullName evidence="3">Uncharacterized protein</fullName>
    </submittedName>
</protein>
<comment type="caution">
    <text evidence="3">The sequence shown here is derived from an EMBL/GenBank/DDBJ whole genome shotgun (WGS) entry which is preliminary data.</text>
</comment>
<dbReference type="EMBL" id="CAJVPA010000044">
    <property type="protein sequence ID" value="CAG8266138.1"/>
    <property type="molecule type" value="Genomic_DNA"/>
</dbReference>
<feature type="transmembrane region" description="Helical" evidence="1">
    <location>
        <begin position="180"/>
        <end position="202"/>
    </location>
</feature>
<reference evidence="3" key="1">
    <citation type="submission" date="2021-07" db="EMBL/GenBank/DDBJ databases">
        <authorList>
            <person name="Branca A.L. A."/>
        </authorList>
    </citation>
    <scope>NUCLEOTIDE SEQUENCE</scope>
</reference>
<keyword evidence="1" id="KW-1133">Transmembrane helix</keyword>
<gene>
    <name evidence="3" type="ORF">PSALAMII_LOCUS1115</name>
</gene>
<dbReference type="OrthoDB" id="3550957at2759"/>
<keyword evidence="1" id="KW-0472">Membrane</keyword>
<keyword evidence="2" id="KW-0732">Signal</keyword>
<evidence type="ECO:0000256" key="1">
    <source>
        <dbReference type="SAM" id="Phobius"/>
    </source>
</evidence>
<dbReference type="AlphaFoldDB" id="A0A9W4IEK5"/>
<evidence type="ECO:0000256" key="2">
    <source>
        <dbReference type="SAM" id="SignalP"/>
    </source>
</evidence>
<feature type="transmembrane region" description="Helical" evidence="1">
    <location>
        <begin position="137"/>
        <end position="159"/>
    </location>
</feature>
<dbReference type="GO" id="GO:0000747">
    <property type="term" value="P:conjugation with cellular fusion"/>
    <property type="evidence" value="ECO:0007669"/>
    <property type="project" value="TreeGrafter"/>
</dbReference>
<sequence>MILLLCPIIMLSVLLAGCTSNGMSEIYLMSLRYNDYDYTITKGPAQVSSHIAQVVQNVTQTGNGTVFEVRAGYMGLCVGQSSEDRICSSSAKALANMIEAKRRTIQVGNSSIETIPDPLNLIMIAEEFRQKIVFSGLIYVAVAMCFMAFIALSTFPGWLEMDDDESGGMFKAFPSRSVSHFSLLASILGFGFGFISVLWQHINSSSTATMAEVLTYGAVKGHVGRASMALGWISVFVLSLVSVGILVMIKSISLIRRLTECSE</sequence>
<dbReference type="Proteomes" id="UP001152646">
    <property type="component" value="Unassembled WGS sequence"/>
</dbReference>
<keyword evidence="1" id="KW-0812">Transmembrane</keyword>
<feature type="chain" id="PRO_5040897121" evidence="2">
    <location>
        <begin position="21"/>
        <end position="263"/>
    </location>
</feature>
<organism evidence="3 4">
    <name type="scientific">Penicillium salamii</name>
    <dbReference type="NCBI Taxonomy" id="1612424"/>
    <lineage>
        <taxon>Eukaryota</taxon>
        <taxon>Fungi</taxon>
        <taxon>Dikarya</taxon>
        <taxon>Ascomycota</taxon>
        <taxon>Pezizomycotina</taxon>
        <taxon>Eurotiomycetes</taxon>
        <taxon>Eurotiomycetidae</taxon>
        <taxon>Eurotiales</taxon>
        <taxon>Aspergillaceae</taxon>
        <taxon>Penicillium</taxon>
    </lineage>
</organism>
<dbReference type="InterPro" id="IPR033481">
    <property type="entry name" value="Dni1/Fig1"/>
</dbReference>
<dbReference type="PANTHER" id="PTHR28092">
    <property type="entry name" value="FACTOR-INDUCED GENE 1 PROTEIN"/>
    <property type="match status" value="1"/>
</dbReference>
<dbReference type="Pfam" id="PF12351">
    <property type="entry name" value="Fig1"/>
    <property type="match status" value="1"/>
</dbReference>
<feature type="signal peptide" evidence="2">
    <location>
        <begin position="1"/>
        <end position="20"/>
    </location>
</feature>
<proteinExistence type="predicted"/>
<dbReference type="PANTHER" id="PTHR28092:SF1">
    <property type="entry name" value="FACTOR-INDUCED GENE 1 PROTEIN"/>
    <property type="match status" value="1"/>
</dbReference>
<name>A0A9W4IEK5_9EURO</name>
<accession>A0A9W4IEK5</accession>
<evidence type="ECO:0000313" key="4">
    <source>
        <dbReference type="Proteomes" id="UP001152646"/>
    </source>
</evidence>
<dbReference type="GO" id="GO:0016020">
    <property type="term" value="C:membrane"/>
    <property type="evidence" value="ECO:0007669"/>
    <property type="project" value="InterPro"/>
</dbReference>
<evidence type="ECO:0000313" key="3">
    <source>
        <dbReference type="EMBL" id="CAG8266138.1"/>
    </source>
</evidence>
<feature type="transmembrane region" description="Helical" evidence="1">
    <location>
        <begin position="229"/>
        <end position="249"/>
    </location>
</feature>